<evidence type="ECO:0000313" key="2">
    <source>
        <dbReference type="Proteomes" id="UP000177169"/>
    </source>
</evidence>
<dbReference type="SUPFAM" id="SSF109604">
    <property type="entry name" value="HD-domain/PDEase-like"/>
    <property type="match status" value="1"/>
</dbReference>
<dbReference type="Proteomes" id="UP000177169">
    <property type="component" value="Unassembled WGS sequence"/>
</dbReference>
<dbReference type="Pfam" id="PF13875">
    <property type="entry name" value="DUF4202"/>
    <property type="match status" value="1"/>
</dbReference>
<reference evidence="1 2" key="1">
    <citation type="journal article" date="2016" name="Nat. Commun.">
        <title>Thousands of microbial genomes shed light on interconnected biogeochemical processes in an aquifer system.</title>
        <authorList>
            <person name="Anantharaman K."/>
            <person name="Brown C.T."/>
            <person name="Hug L.A."/>
            <person name="Sharon I."/>
            <person name="Castelle C.J."/>
            <person name="Probst A.J."/>
            <person name="Thomas B.C."/>
            <person name="Singh A."/>
            <person name="Wilkins M.J."/>
            <person name="Karaoz U."/>
            <person name="Brodie E.L."/>
            <person name="Williams K.H."/>
            <person name="Hubbard S.S."/>
            <person name="Banfield J.F."/>
        </authorList>
    </citation>
    <scope>NUCLEOTIDE SEQUENCE [LARGE SCALE GENOMIC DNA]</scope>
</reference>
<accession>A0A1F7Z1Z7</accession>
<gene>
    <name evidence="1" type="ORF">A3D01_01445</name>
</gene>
<dbReference type="STRING" id="1802505.A3D01_01445"/>
<dbReference type="Gene3D" id="1.10.3210.10">
    <property type="entry name" value="Hypothetical protein af1432"/>
    <property type="match status" value="1"/>
</dbReference>
<evidence type="ECO:0008006" key="3">
    <source>
        <dbReference type="Google" id="ProtNLM"/>
    </source>
</evidence>
<proteinExistence type="predicted"/>
<dbReference type="CDD" id="cd00077">
    <property type="entry name" value="HDc"/>
    <property type="match status" value="1"/>
</dbReference>
<dbReference type="EMBL" id="MGGR01000016">
    <property type="protein sequence ID" value="OGM33602.1"/>
    <property type="molecule type" value="Genomic_DNA"/>
</dbReference>
<protein>
    <recommendedName>
        <fullName evidence="3">HD domain-containing protein</fullName>
    </recommendedName>
</protein>
<comment type="caution">
    <text evidence="1">The sequence shown here is derived from an EMBL/GenBank/DDBJ whole genome shotgun (WGS) entry which is preliminary data.</text>
</comment>
<name>A0A1F7Z1Z7_9BACT</name>
<organism evidence="1 2">
    <name type="scientific">Candidatus Woesebacteria bacterium RIFCSPHIGHO2_02_FULL_39_13</name>
    <dbReference type="NCBI Taxonomy" id="1802505"/>
    <lineage>
        <taxon>Bacteria</taxon>
        <taxon>Candidatus Woeseibacteriota</taxon>
    </lineage>
</organism>
<sequence length="187" mass="21597">MNKSLVNKVQKWVEEIYSNAGHLVRTGYWVKRLYPEADDALIIAAISHDIERAYKKGGKPPSPEGKGAKWDDPVYDKWHSERSAGFVSEFLRKEGAAESMIKEISKLISHHEHGGWREADFLRDADSLSFLEINVDMFISRIPDQLTKDEVREKFDYMFNRIGSEKAKKIAKPLYKKAIEKLNKIKD</sequence>
<dbReference type="AlphaFoldDB" id="A0A1F7Z1Z7"/>
<evidence type="ECO:0000313" key="1">
    <source>
        <dbReference type="EMBL" id="OGM33602.1"/>
    </source>
</evidence>
<dbReference type="InterPro" id="IPR003607">
    <property type="entry name" value="HD/PDEase_dom"/>
</dbReference>
<dbReference type="InterPro" id="IPR025255">
    <property type="entry name" value="DUF4202"/>
</dbReference>